<dbReference type="AlphaFoldDB" id="A0AAV6ULH0"/>
<feature type="compositionally biased region" description="Polar residues" evidence="7">
    <location>
        <begin position="248"/>
        <end position="260"/>
    </location>
</feature>
<feature type="domain" description="CLIP1 zinc knuckle" evidence="8">
    <location>
        <begin position="360"/>
        <end position="376"/>
    </location>
</feature>
<feature type="region of interest" description="Disordered" evidence="7">
    <location>
        <begin position="243"/>
        <end position="266"/>
    </location>
</feature>
<evidence type="ECO:0000256" key="5">
    <source>
        <dbReference type="ARBA" id="ARBA00023212"/>
    </source>
</evidence>
<organism evidence="9 10">
    <name type="scientific">Oedothorax gibbosus</name>
    <dbReference type="NCBI Taxonomy" id="931172"/>
    <lineage>
        <taxon>Eukaryota</taxon>
        <taxon>Metazoa</taxon>
        <taxon>Ecdysozoa</taxon>
        <taxon>Arthropoda</taxon>
        <taxon>Chelicerata</taxon>
        <taxon>Arachnida</taxon>
        <taxon>Araneae</taxon>
        <taxon>Araneomorphae</taxon>
        <taxon>Entelegynae</taxon>
        <taxon>Araneoidea</taxon>
        <taxon>Linyphiidae</taxon>
        <taxon>Erigoninae</taxon>
        <taxon>Oedothorax</taxon>
    </lineage>
</organism>
<evidence type="ECO:0000256" key="2">
    <source>
        <dbReference type="ARBA" id="ARBA00022490"/>
    </source>
</evidence>
<reference evidence="9 10" key="1">
    <citation type="journal article" date="2022" name="Nat. Ecol. Evol.">
        <title>A masculinizing supergene underlies an exaggerated male reproductive morph in a spider.</title>
        <authorList>
            <person name="Hendrickx F."/>
            <person name="De Corte Z."/>
            <person name="Sonet G."/>
            <person name="Van Belleghem S.M."/>
            <person name="Kostlbacher S."/>
            <person name="Vangestel C."/>
        </authorList>
    </citation>
    <scope>NUCLEOTIDE SEQUENCE [LARGE SCALE GENOMIC DNA]</scope>
    <source>
        <strain evidence="9">W744_W776</strain>
    </source>
</reference>
<evidence type="ECO:0000259" key="8">
    <source>
        <dbReference type="Pfam" id="PF16641"/>
    </source>
</evidence>
<evidence type="ECO:0000256" key="7">
    <source>
        <dbReference type="SAM" id="MobiDB-lite"/>
    </source>
</evidence>
<gene>
    <name evidence="9" type="ORF">JTE90_017048</name>
</gene>
<evidence type="ECO:0000256" key="3">
    <source>
        <dbReference type="ARBA" id="ARBA00022701"/>
    </source>
</evidence>
<evidence type="ECO:0000256" key="4">
    <source>
        <dbReference type="ARBA" id="ARBA00023054"/>
    </source>
</evidence>
<dbReference type="EMBL" id="JAFNEN010000349">
    <property type="protein sequence ID" value="KAG8185024.1"/>
    <property type="molecule type" value="Genomic_DNA"/>
</dbReference>
<feature type="domain" description="CLIP1 zinc knuckle" evidence="8">
    <location>
        <begin position="317"/>
        <end position="334"/>
    </location>
</feature>
<feature type="coiled-coil region" evidence="6">
    <location>
        <begin position="272"/>
        <end position="299"/>
    </location>
</feature>
<evidence type="ECO:0000256" key="1">
    <source>
        <dbReference type="ARBA" id="ARBA00004245"/>
    </source>
</evidence>
<evidence type="ECO:0000313" key="10">
    <source>
        <dbReference type="Proteomes" id="UP000827092"/>
    </source>
</evidence>
<dbReference type="InterPro" id="IPR032108">
    <property type="entry name" value="CLIP1_ZNF"/>
</dbReference>
<protein>
    <recommendedName>
        <fullName evidence="8">CLIP1 zinc knuckle domain-containing protein</fullName>
    </recommendedName>
</protein>
<keyword evidence="4 6" id="KW-0175">Coiled coil</keyword>
<proteinExistence type="predicted"/>
<evidence type="ECO:0000256" key="6">
    <source>
        <dbReference type="SAM" id="Coils"/>
    </source>
</evidence>
<accession>A0AAV6ULH0</accession>
<dbReference type="Pfam" id="PF16641">
    <property type="entry name" value="CLIP1_ZNF"/>
    <property type="match status" value="2"/>
</dbReference>
<keyword evidence="3" id="KW-0493">Microtubule</keyword>
<dbReference type="Proteomes" id="UP000827092">
    <property type="component" value="Unassembled WGS sequence"/>
</dbReference>
<sequence>MSSSEIHKEFTAKIADLEAKYTQVLEEKKKIAAEEQMSREAKKNLEETKDSLLQEKMKREEIVKDREAQLQALQEEVNRMQTNFTLHKQELQKKLDVSQLELEAAQELKRQLELQHSVLEELQQELHNSEEKCKSLEEQVKTMTVLTSDNSTMSKKLEEFEKREDEKNKKIASLTEEYEDLEESLKGYQSSLNSKKEECTSLNEKLKDLKRELESKDALQKSIKSLEQENILLKFEVDKLEKAKSEKNANQPAGATTNSSDAEERETLQSQVDFLNSIIVDMKQKNENLQLEVEALKMAPVEIDLNLNSVEKKLAPRLFCDICDVFDLHETDDCPKQESFIADEEVPHLLPQGARKMEERPYCNTCEIFGHWTYDCQAEEEY</sequence>
<evidence type="ECO:0000313" key="9">
    <source>
        <dbReference type="EMBL" id="KAG8185024.1"/>
    </source>
</evidence>
<keyword evidence="10" id="KW-1185">Reference proteome</keyword>
<dbReference type="GO" id="GO:0005874">
    <property type="term" value="C:microtubule"/>
    <property type="evidence" value="ECO:0007669"/>
    <property type="project" value="UniProtKB-KW"/>
</dbReference>
<comment type="subcellular location">
    <subcellularLocation>
        <location evidence="1">Cytoplasm</location>
        <location evidence="1">Cytoskeleton</location>
    </subcellularLocation>
</comment>
<keyword evidence="5" id="KW-0206">Cytoskeleton</keyword>
<comment type="caution">
    <text evidence="9">The sequence shown here is derived from an EMBL/GenBank/DDBJ whole genome shotgun (WGS) entry which is preliminary data.</text>
</comment>
<name>A0AAV6ULH0_9ARAC</name>
<keyword evidence="2" id="KW-0963">Cytoplasm</keyword>